<dbReference type="GO" id="GO:0016788">
    <property type="term" value="F:hydrolase activity, acting on ester bonds"/>
    <property type="evidence" value="ECO:0007669"/>
    <property type="project" value="UniProtKB-ARBA"/>
</dbReference>
<sequence>MNFTTKVSIPESHIPIDYNSNIVSLGSCFAESMAVKFEYFKFQNIVNPFGIIFNPVSIEKVVSRAINHEQFTEKDIFFHNERWHCYEVHSDLSTENKEEFLNTLNSLQQSTHQHITESTHIIITFGTSWIYKLKATNEAVANCHKAPQNQFDKEILSVETITKSIQNTIDLLQKTNPNCTIIFTISPVRHIKDGFVENQRSKAHLITAIHQIIQYPLSIVNYFPSYEILLDELRDYRFYAEDMLHPSQVAIDYIWERFTETWISELSYTMMAEVDSIQKGLAHRPFNPNSESHIKFADKLKMKITKLVSEYPLIKF</sequence>
<keyword evidence="3" id="KW-1185">Reference proteome</keyword>
<proteinExistence type="predicted"/>
<organism evidence="2 3">
    <name type="scientific">Flavobacterium luteum</name>
    <dbReference type="NCBI Taxonomy" id="2026654"/>
    <lineage>
        <taxon>Bacteria</taxon>
        <taxon>Pseudomonadati</taxon>
        <taxon>Bacteroidota</taxon>
        <taxon>Flavobacteriia</taxon>
        <taxon>Flavobacteriales</taxon>
        <taxon>Flavobacteriaceae</taxon>
        <taxon>Flavobacterium</taxon>
    </lineage>
</organism>
<comment type="caution">
    <text evidence="2">The sequence shown here is derived from an EMBL/GenBank/DDBJ whole genome shotgun (WGS) entry which is preliminary data.</text>
</comment>
<name>A0A7J5AG92_9FLAO</name>
<evidence type="ECO:0000313" key="2">
    <source>
        <dbReference type="EMBL" id="KAB1156611.1"/>
    </source>
</evidence>
<evidence type="ECO:0000313" key="3">
    <source>
        <dbReference type="Proteomes" id="UP000490922"/>
    </source>
</evidence>
<dbReference type="PROSITE" id="PS51257">
    <property type="entry name" value="PROKAR_LIPOPROTEIN"/>
    <property type="match status" value="1"/>
</dbReference>
<gene>
    <name evidence="2" type="ORF">F6464_04460</name>
</gene>
<dbReference type="Gene3D" id="3.40.50.1110">
    <property type="entry name" value="SGNH hydrolase"/>
    <property type="match status" value="1"/>
</dbReference>
<dbReference type="OrthoDB" id="9807687at2"/>
<feature type="domain" description="GSCFA" evidence="1">
    <location>
        <begin position="22"/>
        <end position="258"/>
    </location>
</feature>
<protein>
    <submittedName>
        <fullName evidence="2">GSCFA domain-containing protein</fullName>
    </submittedName>
</protein>
<reference evidence="2 3" key="1">
    <citation type="submission" date="2019-09" db="EMBL/GenBank/DDBJ databases">
        <title>Flavobacterium sp. nov., isolated from glacier ice.</title>
        <authorList>
            <person name="Liu Q."/>
        </authorList>
    </citation>
    <scope>NUCLEOTIDE SEQUENCE [LARGE SCALE GENOMIC DNA]</scope>
    <source>
        <strain evidence="2 3">NBRC 112527</strain>
    </source>
</reference>
<dbReference type="AlphaFoldDB" id="A0A7J5AG92"/>
<dbReference type="SUPFAM" id="SSF52266">
    <property type="entry name" value="SGNH hydrolase"/>
    <property type="match status" value="1"/>
</dbReference>
<dbReference type="InterPro" id="IPR036514">
    <property type="entry name" value="SGNH_hydro_sf"/>
</dbReference>
<dbReference type="InterPro" id="IPR014982">
    <property type="entry name" value="GSCFA"/>
</dbReference>
<dbReference type="RefSeq" id="WP_151106607.1">
    <property type="nucleotide sequence ID" value="NZ_WAEM01000002.1"/>
</dbReference>
<evidence type="ECO:0000259" key="1">
    <source>
        <dbReference type="Pfam" id="PF08885"/>
    </source>
</evidence>
<accession>A0A7J5AG92</accession>
<dbReference type="EMBL" id="WAEM01000002">
    <property type="protein sequence ID" value="KAB1156611.1"/>
    <property type="molecule type" value="Genomic_DNA"/>
</dbReference>
<dbReference type="Proteomes" id="UP000490922">
    <property type="component" value="Unassembled WGS sequence"/>
</dbReference>
<dbReference type="Pfam" id="PF08885">
    <property type="entry name" value="GSCFA"/>
    <property type="match status" value="1"/>
</dbReference>